<dbReference type="PROSITE" id="PS00902">
    <property type="entry name" value="GLUTAMATE_5_KINASE"/>
    <property type="match status" value="1"/>
</dbReference>
<accession>A0ABT8E0P4</accession>
<evidence type="ECO:0000256" key="8">
    <source>
        <dbReference type="HAMAP-Rule" id="MF_00456"/>
    </source>
</evidence>
<dbReference type="Pfam" id="PF01472">
    <property type="entry name" value="PUA"/>
    <property type="match status" value="1"/>
</dbReference>
<reference evidence="10" key="1">
    <citation type="submission" date="2023-06" db="EMBL/GenBank/DDBJ databases">
        <title>Draft Genome Sequences of Representative Paenibacillus Polymyxa, Bacillus cereus, Fictibacillus sp., and Brevibacillus agri Strains Isolated from Amazonian Dark Earth.</title>
        <authorList>
            <person name="Pellegrinetti T.A."/>
            <person name="Cunha I.C.M."/>
            <person name="Chaves M.G."/>
            <person name="Freitas A.S."/>
            <person name="Silva A.V.R."/>
            <person name="Tsai S.M."/>
            <person name="Mendes L.W."/>
        </authorList>
    </citation>
    <scope>NUCLEOTIDE SEQUENCE</scope>
    <source>
        <strain evidence="10">CENA-BCM004</strain>
    </source>
</reference>
<dbReference type="SUPFAM" id="SSF53633">
    <property type="entry name" value="Carbamate kinase-like"/>
    <property type="match status" value="1"/>
</dbReference>
<evidence type="ECO:0000256" key="5">
    <source>
        <dbReference type="ARBA" id="ARBA00022741"/>
    </source>
</evidence>
<dbReference type="CDD" id="cd21157">
    <property type="entry name" value="PUA_G5K"/>
    <property type="match status" value="1"/>
</dbReference>
<keyword evidence="6 8" id="KW-0418">Kinase</keyword>
<dbReference type="Gene3D" id="3.40.1160.10">
    <property type="entry name" value="Acetylglutamate kinase-like"/>
    <property type="match status" value="1"/>
</dbReference>
<dbReference type="InterPro" id="IPR019797">
    <property type="entry name" value="Glutamate_5-kinase_CS"/>
</dbReference>
<feature type="binding site" evidence="8">
    <location>
        <position position="17"/>
    </location>
    <ligand>
        <name>ATP</name>
        <dbReference type="ChEBI" id="CHEBI:30616"/>
    </ligand>
</feature>
<dbReference type="SMART" id="SM00359">
    <property type="entry name" value="PUA"/>
    <property type="match status" value="1"/>
</dbReference>
<feature type="binding site" evidence="8">
    <location>
        <position position="57"/>
    </location>
    <ligand>
        <name>substrate</name>
    </ligand>
</feature>
<dbReference type="InterPro" id="IPR011529">
    <property type="entry name" value="Glu_5kinase"/>
</dbReference>
<keyword evidence="3 8" id="KW-0641">Proline biosynthesis</keyword>
<dbReference type="InterPro" id="IPR001057">
    <property type="entry name" value="Glu/AcGlu_kinase"/>
</dbReference>
<evidence type="ECO:0000313" key="10">
    <source>
        <dbReference type="EMBL" id="MDN4071481.1"/>
    </source>
</evidence>
<comment type="catalytic activity">
    <reaction evidence="8">
        <text>L-glutamate + ATP = L-glutamyl 5-phosphate + ADP</text>
        <dbReference type="Rhea" id="RHEA:14877"/>
        <dbReference type="ChEBI" id="CHEBI:29985"/>
        <dbReference type="ChEBI" id="CHEBI:30616"/>
        <dbReference type="ChEBI" id="CHEBI:58274"/>
        <dbReference type="ChEBI" id="CHEBI:456216"/>
        <dbReference type="EC" id="2.7.2.11"/>
    </reaction>
</comment>
<dbReference type="InterPro" id="IPR041739">
    <property type="entry name" value="G5K_ProB"/>
</dbReference>
<dbReference type="PIRSF" id="PIRSF000729">
    <property type="entry name" value="GK"/>
    <property type="match status" value="1"/>
</dbReference>
<keyword evidence="7 8" id="KW-0067">ATP-binding</keyword>
<feature type="binding site" evidence="8">
    <location>
        <begin position="218"/>
        <end position="224"/>
    </location>
    <ligand>
        <name>ATP</name>
        <dbReference type="ChEBI" id="CHEBI:30616"/>
    </ligand>
</feature>
<dbReference type="InterPro" id="IPR005715">
    <property type="entry name" value="Glu_5kinase/COase_Synthase"/>
</dbReference>
<comment type="function">
    <text evidence="8">Catalyzes the transfer of a phosphate group to glutamate to form L-glutamate 5-phosphate.</text>
</comment>
<evidence type="ECO:0000259" key="9">
    <source>
        <dbReference type="SMART" id="SM00359"/>
    </source>
</evidence>
<evidence type="ECO:0000313" key="11">
    <source>
        <dbReference type="Proteomes" id="UP001168694"/>
    </source>
</evidence>
<dbReference type="HAMAP" id="MF_00456">
    <property type="entry name" value="ProB"/>
    <property type="match status" value="1"/>
</dbReference>
<dbReference type="EMBL" id="JAUHLN010000001">
    <property type="protein sequence ID" value="MDN4071481.1"/>
    <property type="molecule type" value="Genomic_DNA"/>
</dbReference>
<dbReference type="InterPro" id="IPR015947">
    <property type="entry name" value="PUA-like_sf"/>
</dbReference>
<dbReference type="InterPro" id="IPR036393">
    <property type="entry name" value="AceGlu_kinase-like_sf"/>
</dbReference>
<organism evidence="10 11">
    <name type="scientific">Fictibacillus terranigra</name>
    <dbReference type="NCBI Taxonomy" id="3058424"/>
    <lineage>
        <taxon>Bacteria</taxon>
        <taxon>Bacillati</taxon>
        <taxon>Bacillota</taxon>
        <taxon>Bacilli</taxon>
        <taxon>Bacillales</taxon>
        <taxon>Fictibacillaceae</taxon>
        <taxon>Fictibacillus</taxon>
    </lineage>
</organism>
<evidence type="ECO:0000256" key="7">
    <source>
        <dbReference type="ARBA" id="ARBA00022840"/>
    </source>
</evidence>
<dbReference type="PANTHER" id="PTHR43654:SF1">
    <property type="entry name" value="ISOPENTENYL PHOSPHATE KINASE"/>
    <property type="match status" value="1"/>
</dbReference>
<dbReference type="Pfam" id="PF00696">
    <property type="entry name" value="AA_kinase"/>
    <property type="match status" value="1"/>
</dbReference>
<comment type="caution">
    <text evidence="10">The sequence shown here is derived from an EMBL/GenBank/DDBJ whole genome shotgun (WGS) entry which is preliminary data.</text>
</comment>
<dbReference type="Proteomes" id="UP001168694">
    <property type="component" value="Unassembled WGS sequence"/>
</dbReference>
<dbReference type="PRINTS" id="PR00474">
    <property type="entry name" value="GLU5KINASE"/>
</dbReference>
<dbReference type="GO" id="GO:0004349">
    <property type="term" value="F:glutamate 5-kinase activity"/>
    <property type="evidence" value="ECO:0007669"/>
    <property type="project" value="UniProtKB-EC"/>
</dbReference>
<name>A0ABT8E0P4_9BACL</name>
<feature type="binding site" evidence="8">
    <location>
        <position position="144"/>
    </location>
    <ligand>
        <name>substrate</name>
    </ligand>
</feature>
<comment type="subcellular location">
    <subcellularLocation>
        <location evidence="8">Cytoplasm</location>
    </subcellularLocation>
</comment>
<keyword evidence="5 8" id="KW-0547">Nucleotide-binding</keyword>
<keyword evidence="11" id="KW-1185">Reference proteome</keyword>
<feature type="domain" description="PUA" evidence="9">
    <location>
        <begin position="286"/>
        <end position="368"/>
    </location>
</feature>
<feature type="binding site" evidence="8">
    <location>
        <position position="156"/>
    </location>
    <ligand>
        <name>substrate</name>
    </ligand>
</feature>
<dbReference type="PANTHER" id="PTHR43654">
    <property type="entry name" value="GLUTAMATE 5-KINASE"/>
    <property type="match status" value="1"/>
</dbReference>
<evidence type="ECO:0000256" key="6">
    <source>
        <dbReference type="ARBA" id="ARBA00022777"/>
    </source>
</evidence>
<gene>
    <name evidence="8 10" type="primary">proB</name>
    <name evidence="10" type="ORF">QYF49_00360</name>
</gene>
<dbReference type="InterPro" id="IPR002478">
    <property type="entry name" value="PUA"/>
</dbReference>
<protein>
    <recommendedName>
        <fullName evidence="8">Glutamate 5-kinase</fullName>
        <ecNumber evidence="8">2.7.2.11</ecNumber>
    </recommendedName>
    <alternativeName>
        <fullName evidence="8">Gamma-glutamyl kinase</fullName>
        <shortName evidence="8">GK</shortName>
    </alternativeName>
</protein>
<dbReference type="Gene3D" id="2.30.130.10">
    <property type="entry name" value="PUA domain"/>
    <property type="match status" value="1"/>
</dbReference>
<evidence type="ECO:0000256" key="3">
    <source>
        <dbReference type="ARBA" id="ARBA00022650"/>
    </source>
</evidence>
<dbReference type="InterPro" id="IPR036974">
    <property type="entry name" value="PUA_sf"/>
</dbReference>
<dbReference type="InterPro" id="IPR001048">
    <property type="entry name" value="Asp/Glu/Uridylate_kinase"/>
</dbReference>
<keyword evidence="2 8" id="KW-0028">Amino-acid biosynthesis</keyword>
<dbReference type="NCBIfam" id="TIGR01027">
    <property type="entry name" value="proB"/>
    <property type="match status" value="1"/>
</dbReference>
<feature type="binding site" evidence="8">
    <location>
        <begin position="176"/>
        <end position="177"/>
    </location>
    <ligand>
        <name>ATP</name>
        <dbReference type="ChEBI" id="CHEBI:30616"/>
    </ligand>
</feature>
<dbReference type="PROSITE" id="PS50890">
    <property type="entry name" value="PUA"/>
    <property type="match status" value="1"/>
</dbReference>
<comment type="pathway">
    <text evidence="8">Amino-acid biosynthesis; L-proline biosynthesis; L-glutamate 5-semialdehyde from L-glutamate: step 1/2.</text>
</comment>
<dbReference type="EC" id="2.7.2.11" evidence="8"/>
<proteinExistence type="inferred from homology"/>
<evidence type="ECO:0000256" key="1">
    <source>
        <dbReference type="ARBA" id="ARBA00022490"/>
    </source>
</evidence>
<dbReference type="CDD" id="cd04242">
    <property type="entry name" value="AAK_G5K_ProB"/>
    <property type="match status" value="1"/>
</dbReference>
<evidence type="ECO:0000256" key="2">
    <source>
        <dbReference type="ARBA" id="ARBA00022605"/>
    </source>
</evidence>
<keyword evidence="4 8" id="KW-0808">Transferase</keyword>
<sequence>MKELKLSTTKNKRIVVKIGSSSLTSRHGEISRRKLERLVDEIVMLKDEGHEVLLVSSGAVAAGYRKLGCLSRPTSLPEKQAAASIGQGLLMEAYSERFLSHGYTASQILITRSDFSDRKRYNNARNTINVLLDRGIVPIINENDTITVERLKFGDNDTLSAKVSGLMDADQLLILSDIDGLYTEDPRSNPDAKLLEEVYEITPEIEASAGESGSEVGTGGMRSKIDAAKIAMASGIPSFLGDASIPHIIYNAVQETAKGTYFTPKDDSENLDVRRQWIAFHSGPEGEIIVSNEAKDEIAEHKSLYPDGIKYVEGYFKKGAVVRIKDLAGLQIGLGVSNYSSRQLIKIKGHSNEEIADIIDVDPQEAIHNADLVCHTQLAVPLLS</sequence>
<evidence type="ECO:0000256" key="4">
    <source>
        <dbReference type="ARBA" id="ARBA00022679"/>
    </source>
</evidence>
<comment type="similarity">
    <text evidence="8">Belongs to the glutamate 5-kinase family.</text>
</comment>
<keyword evidence="1 8" id="KW-0963">Cytoplasm</keyword>
<dbReference type="SUPFAM" id="SSF88697">
    <property type="entry name" value="PUA domain-like"/>
    <property type="match status" value="1"/>
</dbReference>